<protein>
    <submittedName>
        <fullName evidence="2">Stage II sporulation protein P (SpoIIP)</fullName>
    </submittedName>
</protein>
<feature type="transmembrane region" description="Helical" evidence="1">
    <location>
        <begin position="13"/>
        <end position="32"/>
    </location>
</feature>
<keyword evidence="1" id="KW-0812">Transmembrane</keyword>
<dbReference type="InterPro" id="IPR010897">
    <property type="entry name" value="Spore_II_P"/>
</dbReference>
<organism evidence="2 3">
    <name type="scientific">Clostridium colicanis DSM 13634</name>
    <dbReference type="NCBI Taxonomy" id="1121305"/>
    <lineage>
        <taxon>Bacteria</taxon>
        <taxon>Bacillati</taxon>
        <taxon>Bacillota</taxon>
        <taxon>Clostridia</taxon>
        <taxon>Eubacteriales</taxon>
        <taxon>Clostridiaceae</taxon>
        <taxon>Clostridium</taxon>
    </lineage>
</organism>
<dbReference type="PATRIC" id="fig|1121305.3.peg.1828"/>
<accession>A0A151ALP6</accession>
<dbReference type="Pfam" id="PF07454">
    <property type="entry name" value="SpoIIP"/>
    <property type="match status" value="1"/>
</dbReference>
<name>A0A151ALP6_9CLOT</name>
<proteinExistence type="predicted"/>
<dbReference type="EMBL" id="LTBB01000009">
    <property type="protein sequence ID" value="KYH28565.1"/>
    <property type="molecule type" value="Genomic_DNA"/>
</dbReference>
<dbReference type="STRING" id="1121305.CLCOL_18260"/>
<keyword evidence="1" id="KW-0472">Membrane</keyword>
<dbReference type="RefSeq" id="WP_061858657.1">
    <property type="nucleotide sequence ID" value="NZ_LTBB01000009.1"/>
</dbReference>
<sequence length="365" mass="41973">MNFRKNDGFEFKAILSLSVVGLLIAIIMLSGAKRFYFNKNQPINGFYSRVIHYTMPLTKLNSVAKGEEYETDSFKETLLRSIGINNKNYMSIIGKEISYVSAELSYSKKLQNNEDPENAFDEFVLNDDQVYIEENKVQNGTDMNSVPSFSEELKKELSSKPEVLIYHTHTCESYKPYANKYGSNVDKNKSVAAVGEQLKKELEKYGISTIHDTTIHDIETYNGSYAKSRVTLQKYLKEYKNFKLIIDLHRDSVENKDVMTTTINGESVARFSFVMTKNHPNSKKNIQLAEKLKEISNKLYPGNKNTNSFYKRTFYYNQGRQFYSQDLNENIVLMEVGSHVNTIDEAKASTKYLARIIAEYINGKN</sequence>
<evidence type="ECO:0000313" key="2">
    <source>
        <dbReference type="EMBL" id="KYH28565.1"/>
    </source>
</evidence>
<gene>
    <name evidence="2" type="ORF">CLCOL_18260</name>
</gene>
<dbReference type="AlphaFoldDB" id="A0A151ALP6"/>
<comment type="caution">
    <text evidence="2">The sequence shown here is derived from an EMBL/GenBank/DDBJ whole genome shotgun (WGS) entry which is preliminary data.</text>
</comment>
<evidence type="ECO:0000256" key="1">
    <source>
        <dbReference type="SAM" id="Phobius"/>
    </source>
</evidence>
<evidence type="ECO:0000313" key="3">
    <source>
        <dbReference type="Proteomes" id="UP000075374"/>
    </source>
</evidence>
<keyword evidence="3" id="KW-1185">Reference proteome</keyword>
<keyword evidence="1" id="KW-1133">Transmembrane helix</keyword>
<reference evidence="2 3" key="1">
    <citation type="submission" date="2016-02" db="EMBL/GenBank/DDBJ databases">
        <title>Genome sequence of Clostridium colicanis DSM 13634.</title>
        <authorList>
            <person name="Poehlein A."/>
            <person name="Daniel R."/>
        </authorList>
    </citation>
    <scope>NUCLEOTIDE SEQUENCE [LARGE SCALE GENOMIC DNA]</scope>
    <source>
        <strain evidence="2 3">DSM 13634</strain>
    </source>
</reference>
<dbReference type="NCBIfam" id="TIGR02867">
    <property type="entry name" value="spore_II_P"/>
    <property type="match status" value="1"/>
</dbReference>
<dbReference type="Proteomes" id="UP000075374">
    <property type="component" value="Unassembled WGS sequence"/>
</dbReference>